<dbReference type="PANTHER" id="PTHR43685">
    <property type="entry name" value="GLYCOSYLTRANSFERASE"/>
    <property type="match status" value="1"/>
</dbReference>
<dbReference type="PATRIC" id="fig|1195236.3.peg.583"/>
<dbReference type="InterPro" id="IPR001173">
    <property type="entry name" value="Glyco_trans_2-like"/>
</dbReference>
<dbReference type="Proteomes" id="UP000014155">
    <property type="component" value="Unassembled WGS sequence"/>
</dbReference>
<dbReference type="InterPro" id="IPR029044">
    <property type="entry name" value="Nucleotide-diphossugar_trans"/>
</dbReference>
<dbReference type="PANTHER" id="PTHR43685:SF3">
    <property type="entry name" value="SLR2126 PROTEIN"/>
    <property type="match status" value="1"/>
</dbReference>
<proteinExistence type="predicted"/>
<sequence length="376" mass="44039">MKKFSFVIPTYNSKVMLKYSLEALNNQLGYTSSDYEVILVDDGSVDDTWDYIKGTNRNYDLQYIYLEREPCSSRARARNFGWKSAQGEIVVFVDADIIVKPTHLSELDRLYTYEKDIVVQGTRLMLPKGAVIDFDNLFQIYNFNRKKLTLIDIAYFVYDFLSYNICTVRTPGILFSTCNSAVPRKYLEATNGFDENYIGWGIEDMDLGCRLHALKDVKFVVSSRLECLHQFHKHSANLSEELKRNRTIFENKYPNAAGNLPITSEIDIWNVLWIPDDEYLERFAGKQTKKKNKIVLEFRNREKFNQLKEDILQMSDREELDVEVYDYCEDTDLDIWITLLGVRKSTPKYFPVSRRIGKLLPEERSKFLSSLKEAQY</sequence>
<feature type="domain" description="Glycosyltransferase 2-like" evidence="2">
    <location>
        <begin position="5"/>
        <end position="123"/>
    </location>
</feature>
<gene>
    <name evidence="4" type="ORF">CTER_0276</name>
</gene>
<organism evidence="4 5">
    <name type="scientific">Ruminiclostridium cellobioparum subsp. termitidis CT1112</name>
    <dbReference type="NCBI Taxonomy" id="1195236"/>
    <lineage>
        <taxon>Bacteria</taxon>
        <taxon>Bacillati</taxon>
        <taxon>Bacillota</taxon>
        <taxon>Clostridia</taxon>
        <taxon>Eubacteriales</taxon>
        <taxon>Oscillospiraceae</taxon>
        <taxon>Ruminiclostridium</taxon>
    </lineage>
</organism>
<dbReference type="GO" id="GO:0016740">
    <property type="term" value="F:transferase activity"/>
    <property type="evidence" value="ECO:0007669"/>
    <property type="project" value="UniProtKB-KW"/>
</dbReference>
<dbReference type="STRING" id="1195236.CTER_0276"/>
<reference evidence="4 5" key="1">
    <citation type="journal article" date="2013" name="Genome Announc.">
        <title>Draft Genome Sequence of the Cellulolytic, Mesophilic, Anaerobic Bacterium Clostridium termitidis Strain CT1112 (DSM 5398).</title>
        <authorList>
            <person name="Lal S."/>
            <person name="Ramachandran U."/>
            <person name="Zhang X."/>
            <person name="Munir R."/>
            <person name="Sparling R."/>
            <person name="Levin D.B."/>
        </authorList>
    </citation>
    <scope>NUCLEOTIDE SEQUENCE [LARGE SCALE GENOMIC DNA]</scope>
    <source>
        <strain evidence="4 5">CT1112</strain>
    </source>
</reference>
<accession>S0FXC8</accession>
<evidence type="ECO:0000259" key="2">
    <source>
        <dbReference type="Pfam" id="PF00535"/>
    </source>
</evidence>
<dbReference type="Gene3D" id="3.90.550.10">
    <property type="entry name" value="Spore Coat Polysaccharide Biosynthesis Protein SpsA, Chain A"/>
    <property type="match status" value="1"/>
</dbReference>
<evidence type="ECO:0000256" key="1">
    <source>
        <dbReference type="ARBA" id="ARBA00022679"/>
    </source>
</evidence>
<dbReference type="Pfam" id="PF02709">
    <property type="entry name" value="Glyco_transf_7C"/>
    <property type="match status" value="1"/>
</dbReference>
<protein>
    <submittedName>
        <fullName evidence="4">Family 2 glycosyl transferase</fullName>
    </submittedName>
</protein>
<keyword evidence="5" id="KW-1185">Reference proteome</keyword>
<feature type="domain" description="Galactosyltransferase C-terminal" evidence="3">
    <location>
        <begin position="175"/>
        <end position="214"/>
    </location>
</feature>
<evidence type="ECO:0000259" key="3">
    <source>
        <dbReference type="Pfam" id="PF02709"/>
    </source>
</evidence>
<dbReference type="eggNOG" id="COG1216">
    <property type="taxonomic scope" value="Bacteria"/>
</dbReference>
<dbReference type="InterPro" id="IPR027791">
    <property type="entry name" value="Galactosyl_T_C"/>
</dbReference>
<dbReference type="RefSeq" id="WP_004623597.1">
    <property type="nucleotide sequence ID" value="NZ_AORV01000015.1"/>
</dbReference>
<dbReference type="SUPFAM" id="SSF53448">
    <property type="entry name" value="Nucleotide-diphospho-sugar transferases"/>
    <property type="match status" value="1"/>
</dbReference>
<comment type="caution">
    <text evidence="4">The sequence shown here is derived from an EMBL/GenBank/DDBJ whole genome shotgun (WGS) entry which is preliminary data.</text>
</comment>
<evidence type="ECO:0000313" key="5">
    <source>
        <dbReference type="Proteomes" id="UP000014155"/>
    </source>
</evidence>
<dbReference type="InterPro" id="IPR050834">
    <property type="entry name" value="Glycosyltransf_2"/>
</dbReference>
<name>S0FXC8_RUMCE</name>
<dbReference type="CDD" id="cd00761">
    <property type="entry name" value="Glyco_tranf_GTA_type"/>
    <property type="match status" value="1"/>
</dbReference>
<dbReference type="Pfam" id="PF00535">
    <property type="entry name" value="Glycos_transf_2"/>
    <property type="match status" value="1"/>
</dbReference>
<evidence type="ECO:0000313" key="4">
    <source>
        <dbReference type="EMBL" id="EMS73799.1"/>
    </source>
</evidence>
<keyword evidence="1 4" id="KW-0808">Transferase</keyword>
<dbReference type="AlphaFoldDB" id="S0FXC8"/>
<dbReference type="EMBL" id="AORV01000015">
    <property type="protein sequence ID" value="EMS73799.1"/>
    <property type="molecule type" value="Genomic_DNA"/>
</dbReference>